<keyword evidence="5" id="KW-0560">Oxidoreductase</keyword>
<accession>A0A084G581</accession>
<dbReference type="SUPFAM" id="SSF51905">
    <property type="entry name" value="FAD/NAD(P)-binding domain"/>
    <property type="match status" value="2"/>
</dbReference>
<dbReference type="GO" id="GO:0050661">
    <property type="term" value="F:NADP binding"/>
    <property type="evidence" value="ECO:0007669"/>
    <property type="project" value="InterPro"/>
</dbReference>
<evidence type="ECO:0000256" key="5">
    <source>
        <dbReference type="ARBA" id="ARBA00023002"/>
    </source>
</evidence>
<keyword evidence="2" id="KW-0285">Flavoprotein</keyword>
<organism evidence="6 7">
    <name type="scientific">Pseudallescheria apiosperma</name>
    <name type="common">Scedosporium apiospermum</name>
    <dbReference type="NCBI Taxonomy" id="563466"/>
    <lineage>
        <taxon>Eukaryota</taxon>
        <taxon>Fungi</taxon>
        <taxon>Dikarya</taxon>
        <taxon>Ascomycota</taxon>
        <taxon>Pezizomycotina</taxon>
        <taxon>Sordariomycetes</taxon>
        <taxon>Hypocreomycetidae</taxon>
        <taxon>Microascales</taxon>
        <taxon>Microascaceae</taxon>
        <taxon>Scedosporium</taxon>
    </lineage>
</organism>
<dbReference type="HOGENOM" id="CLU_006909_5_3_1"/>
<dbReference type="InterPro" id="IPR020946">
    <property type="entry name" value="Flavin_mOase-like"/>
</dbReference>
<name>A0A084G581_PSEDA</name>
<comment type="similarity">
    <text evidence="1">Belongs to the FMO family.</text>
</comment>
<dbReference type="OrthoDB" id="66881at2759"/>
<evidence type="ECO:0000256" key="2">
    <source>
        <dbReference type="ARBA" id="ARBA00022630"/>
    </source>
</evidence>
<evidence type="ECO:0000256" key="3">
    <source>
        <dbReference type="ARBA" id="ARBA00022827"/>
    </source>
</evidence>
<keyword evidence="7" id="KW-1185">Reference proteome</keyword>
<dbReference type="InterPro" id="IPR050346">
    <property type="entry name" value="FMO-like"/>
</dbReference>
<proteinExistence type="inferred from homology"/>
<dbReference type="GeneID" id="27724776"/>
<dbReference type="InterPro" id="IPR000960">
    <property type="entry name" value="Flavin_mOase"/>
</dbReference>
<dbReference type="KEGG" id="sapo:SAPIO_CDS5704"/>
<dbReference type="GO" id="GO:0004499">
    <property type="term" value="F:N,N-dimethylaniline monooxygenase activity"/>
    <property type="evidence" value="ECO:0007669"/>
    <property type="project" value="InterPro"/>
</dbReference>
<dbReference type="PIRSF" id="PIRSF000332">
    <property type="entry name" value="FMO"/>
    <property type="match status" value="1"/>
</dbReference>
<dbReference type="Gene3D" id="3.50.50.60">
    <property type="entry name" value="FAD/NAD(P)-binding domain"/>
    <property type="match status" value="2"/>
</dbReference>
<protein>
    <recommendedName>
        <fullName evidence="8">Thiol-specific monooxygenase</fullName>
    </recommendedName>
</protein>
<dbReference type="PRINTS" id="PR00419">
    <property type="entry name" value="ADXRDTASE"/>
</dbReference>
<dbReference type="Proteomes" id="UP000028545">
    <property type="component" value="Unassembled WGS sequence"/>
</dbReference>
<dbReference type="GO" id="GO:0050660">
    <property type="term" value="F:flavin adenine dinucleotide binding"/>
    <property type="evidence" value="ECO:0007669"/>
    <property type="project" value="InterPro"/>
</dbReference>
<evidence type="ECO:0000256" key="1">
    <source>
        <dbReference type="ARBA" id="ARBA00009183"/>
    </source>
</evidence>
<dbReference type="Pfam" id="PF00743">
    <property type="entry name" value="FMO-like"/>
    <property type="match status" value="2"/>
</dbReference>
<reference evidence="6 7" key="1">
    <citation type="journal article" date="2014" name="Genome Announc.">
        <title>Draft genome sequence of the pathogenic fungus Scedosporium apiospermum.</title>
        <authorList>
            <person name="Vandeputte P."/>
            <person name="Ghamrawi S."/>
            <person name="Rechenmann M."/>
            <person name="Iltis A."/>
            <person name="Giraud S."/>
            <person name="Fleury M."/>
            <person name="Thornton C."/>
            <person name="Delhaes L."/>
            <person name="Meyer W."/>
            <person name="Papon N."/>
            <person name="Bouchara J.P."/>
        </authorList>
    </citation>
    <scope>NUCLEOTIDE SEQUENCE [LARGE SCALE GENOMIC DNA]</scope>
    <source>
        <strain evidence="6 7">IHEM 14462</strain>
    </source>
</reference>
<dbReference type="EMBL" id="JOWA01000099">
    <property type="protein sequence ID" value="KEZ42493.1"/>
    <property type="molecule type" value="Genomic_DNA"/>
</dbReference>
<dbReference type="VEuPathDB" id="FungiDB:SAPIO_CDS5704"/>
<evidence type="ECO:0008006" key="8">
    <source>
        <dbReference type="Google" id="ProtNLM"/>
    </source>
</evidence>
<dbReference type="PANTHER" id="PTHR23023">
    <property type="entry name" value="DIMETHYLANILINE MONOOXYGENASE"/>
    <property type="match status" value="1"/>
</dbReference>
<evidence type="ECO:0000256" key="4">
    <source>
        <dbReference type="ARBA" id="ARBA00022857"/>
    </source>
</evidence>
<dbReference type="AlphaFoldDB" id="A0A084G581"/>
<sequence length="471" mass="53295">MGAVKRVAVIGAGPAGAITVDALAQEQAFDVIRVFERREGPGGCWIGDTERPRTVTNLSELASRTADKPLAIPQKLPAQTPKVNQPRFDESSIYPYLHTNIDSIPMEFSQEKIPTERSELSIATHGPDTPFRHWEVIRRYIAGLVERRGYEDFISYNTSVELAEKVGSEWKLTLRKEGKEKDYWWVEYFDAVIVASGHYNVPYIPAVKGLEEFEKARPGSVLHSKHYRGRDQFRGKRVVVVGASVSAADIAFDLVGTAQHPIDAVIIGHAPNGYFGDLAFKHPDIRTRPSLCHIEGRTVHFVDGQSVADVDHIIFGTGYSWTLPFLPSVEVRNNRVPGLYQHVVYRKDPTLLFVGATAAGLTFKVFEWQAVLAARLLADRTKLPPQAEQRKWEEDRVKLTGDNVKFTLIFPDFEDYFETLRKLAGPGEKGFGRQLPPFKREWVRAFFEGHERRKAMWARENEKARANRAKL</sequence>
<dbReference type="RefSeq" id="XP_016642292.1">
    <property type="nucleotide sequence ID" value="XM_016787977.1"/>
</dbReference>
<gene>
    <name evidence="6" type="ORF">SAPIO_CDS5704</name>
</gene>
<comment type="caution">
    <text evidence="6">The sequence shown here is derived from an EMBL/GenBank/DDBJ whole genome shotgun (WGS) entry which is preliminary data.</text>
</comment>
<keyword evidence="3" id="KW-0274">FAD</keyword>
<keyword evidence="4" id="KW-0521">NADP</keyword>
<dbReference type="OMA" id="LYQHVVW"/>
<dbReference type="InterPro" id="IPR036188">
    <property type="entry name" value="FAD/NAD-bd_sf"/>
</dbReference>
<evidence type="ECO:0000313" key="7">
    <source>
        <dbReference type="Proteomes" id="UP000028545"/>
    </source>
</evidence>
<evidence type="ECO:0000313" key="6">
    <source>
        <dbReference type="EMBL" id="KEZ42493.1"/>
    </source>
</evidence>